<evidence type="ECO:0000313" key="3">
    <source>
        <dbReference type="Proteomes" id="UP000076770"/>
    </source>
</evidence>
<proteinExistence type="predicted"/>
<protein>
    <recommendedName>
        <fullName evidence="1">D212 catalytic domain-containing protein</fullName>
    </recommendedName>
</protein>
<dbReference type="EMBL" id="LT549890">
    <property type="protein sequence ID" value="SAI84452.1"/>
    <property type="molecule type" value="Genomic_DNA"/>
</dbReference>
<accession>A0A157SZD2</accession>
<dbReference type="PATRIC" id="fig|2287.9.peg.913"/>
<evidence type="ECO:0000259" key="1">
    <source>
        <dbReference type="Pfam" id="PF12187"/>
    </source>
</evidence>
<dbReference type="Pfam" id="PF12187">
    <property type="entry name" value="VirArc_Nuclease"/>
    <property type="match status" value="1"/>
</dbReference>
<evidence type="ECO:0000313" key="2">
    <source>
        <dbReference type="EMBL" id="SAI84452.1"/>
    </source>
</evidence>
<dbReference type="InterPro" id="IPR022012">
    <property type="entry name" value="D212_cat_dom"/>
</dbReference>
<dbReference type="Proteomes" id="UP000076770">
    <property type="component" value="Chromosome i"/>
</dbReference>
<dbReference type="AlphaFoldDB" id="A0A157SZD2"/>
<reference evidence="3" key="1">
    <citation type="submission" date="2016-04" db="EMBL/GenBank/DDBJ databases">
        <authorList>
            <person name="Shah S.A."/>
            <person name="Garrett R.A."/>
        </authorList>
    </citation>
    <scope>NUCLEOTIDE SEQUENCE [LARGE SCALE GENOMIC DNA]</scope>
    <source>
        <strain evidence="3">ATCC 35091 / DSM 1616 / JCM 8930 / NBRC 15331 / P1</strain>
    </source>
</reference>
<name>A0A157SZD2_SACSO</name>
<gene>
    <name evidence="2" type="ORF">SSOP1_0898</name>
</gene>
<sequence>MHLGHSLERTDRTWEGDPFKKFDFYIPKYNLYLDVTGTSFTKSESIKRAHMLQLRGAIIAILGIKVSVAEILAAKGYRTAFANVAEREGEIRFMPYSRLKVLEKNGRAIIAQPEEIEFAKGERTYILTRWTDWLKPNQFLRWLKLK</sequence>
<organism evidence="2 3">
    <name type="scientific">Saccharolobus solfataricus</name>
    <name type="common">Sulfolobus solfataricus</name>
    <dbReference type="NCBI Taxonomy" id="2287"/>
    <lineage>
        <taxon>Archaea</taxon>
        <taxon>Thermoproteota</taxon>
        <taxon>Thermoprotei</taxon>
        <taxon>Sulfolobales</taxon>
        <taxon>Sulfolobaceae</taxon>
        <taxon>Saccharolobus</taxon>
    </lineage>
</organism>
<feature type="domain" description="D212 catalytic" evidence="1">
    <location>
        <begin position="24"/>
        <end position="138"/>
    </location>
</feature>